<comment type="caution">
    <text evidence="13">The sequence shown here is derived from an EMBL/GenBank/DDBJ whole genome shotgun (WGS) entry which is preliminary data.</text>
</comment>
<evidence type="ECO:0000256" key="9">
    <source>
        <dbReference type="ARBA" id="ARBA00093617"/>
    </source>
</evidence>
<organism evidence="13 14">
    <name type="scientific">Candidatus Faecenecus gallistercoris</name>
    <dbReference type="NCBI Taxonomy" id="2840793"/>
    <lineage>
        <taxon>Bacteria</taxon>
        <taxon>Bacillati</taxon>
        <taxon>Bacillota</taxon>
        <taxon>Bacillota incertae sedis</taxon>
        <taxon>Candidatus Faecenecus</taxon>
    </lineage>
</organism>
<evidence type="ECO:0000313" key="14">
    <source>
        <dbReference type="Proteomes" id="UP000886725"/>
    </source>
</evidence>
<dbReference type="GO" id="GO:0012505">
    <property type="term" value="C:endomembrane system"/>
    <property type="evidence" value="ECO:0007669"/>
    <property type="project" value="UniProtKB-SubCell"/>
</dbReference>
<evidence type="ECO:0000259" key="11">
    <source>
        <dbReference type="Pfam" id="PF02366"/>
    </source>
</evidence>
<keyword evidence="4 10" id="KW-0328">Glycosyltransferase</keyword>
<feature type="domain" description="Protein O-mannosyl-transferase C-terminal four TM" evidence="12">
    <location>
        <begin position="399"/>
        <end position="563"/>
    </location>
</feature>
<evidence type="ECO:0000256" key="7">
    <source>
        <dbReference type="ARBA" id="ARBA00022989"/>
    </source>
</evidence>
<comment type="similarity">
    <text evidence="3 10">Belongs to the glycosyltransferase 39 family.</text>
</comment>
<dbReference type="AlphaFoldDB" id="A0A9D1CK78"/>
<keyword evidence="8 10" id="KW-0472">Membrane</keyword>
<feature type="transmembrane region" description="Helical" evidence="10">
    <location>
        <begin position="270"/>
        <end position="289"/>
    </location>
</feature>
<comment type="subcellular location">
    <subcellularLocation>
        <location evidence="10">Cell membrane</location>
    </subcellularLocation>
    <subcellularLocation>
        <location evidence="1">Endomembrane system</location>
        <topology evidence="1">Multi-pass membrane protein</topology>
    </subcellularLocation>
</comment>
<accession>A0A9D1CK78</accession>
<evidence type="ECO:0000256" key="8">
    <source>
        <dbReference type="ARBA" id="ARBA00023136"/>
    </source>
</evidence>
<keyword evidence="10" id="KW-1003">Cell membrane</keyword>
<evidence type="ECO:0000256" key="1">
    <source>
        <dbReference type="ARBA" id="ARBA00004127"/>
    </source>
</evidence>
<dbReference type="EC" id="2.4.1.-" evidence="10"/>
<keyword evidence="5 10" id="KW-0808">Transferase</keyword>
<comment type="function">
    <text evidence="10">Protein O-mannosyltransferase that catalyzes the transfer of a single mannose residue from a polyprenol phospho-mannosyl lipidic donor to the hydroxyl group of selected serine and threonine residues in acceptor proteins.</text>
</comment>
<evidence type="ECO:0000256" key="2">
    <source>
        <dbReference type="ARBA" id="ARBA00004922"/>
    </source>
</evidence>
<feature type="transmembrane region" description="Helical" evidence="10">
    <location>
        <begin position="217"/>
        <end position="238"/>
    </location>
</feature>
<evidence type="ECO:0000256" key="6">
    <source>
        <dbReference type="ARBA" id="ARBA00022692"/>
    </source>
</evidence>
<evidence type="ECO:0000256" key="4">
    <source>
        <dbReference type="ARBA" id="ARBA00022676"/>
    </source>
</evidence>
<protein>
    <recommendedName>
        <fullName evidence="9 10">Polyprenol-phosphate-mannose--protein mannosyltransferase</fullName>
        <ecNumber evidence="10">2.4.1.-</ecNumber>
    </recommendedName>
</protein>
<evidence type="ECO:0000259" key="12">
    <source>
        <dbReference type="Pfam" id="PF16192"/>
    </source>
</evidence>
<proteinExistence type="inferred from homology"/>
<dbReference type="InterPro" id="IPR003342">
    <property type="entry name" value="ArnT-like_N"/>
</dbReference>
<dbReference type="InterPro" id="IPR032421">
    <property type="entry name" value="PMT_4TMC"/>
</dbReference>
<dbReference type="GO" id="GO:0005886">
    <property type="term" value="C:plasma membrane"/>
    <property type="evidence" value="ECO:0007669"/>
    <property type="project" value="UniProtKB-SubCell"/>
</dbReference>
<feature type="transmembrane region" description="Helical" evidence="10">
    <location>
        <begin position="495"/>
        <end position="513"/>
    </location>
</feature>
<feature type="transmembrane region" description="Helical" evidence="10">
    <location>
        <begin position="353"/>
        <end position="377"/>
    </location>
</feature>
<feature type="transmembrane region" description="Helical" evidence="10">
    <location>
        <begin position="21"/>
        <end position="37"/>
    </location>
</feature>
<dbReference type="Proteomes" id="UP000886725">
    <property type="component" value="Unassembled WGS sequence"/>
</dbReference>
<keyword evidence="6 10" id="KW-0812">Transmembrane</keyword>
<dbReference type="PANTHER" id="PTHR10050">
    <property type="entry name" value="DOLICHYL-PHOSPHATE-MANNOSE--PROTEIN MANNOSYLTRANSFERASE"/>
    <property type="match status" value="1"/>
</dbReference>
<dbReference type="InterPro" id="IPR027005">
    <property type="entry name" value="PMT-like"/>
</dbReference>
<name>A0A9D1CK78_9FIRM</name>
<keyword evidence="7 10" id="KW-1133">Transmembrane helix</keyword>
<reference evidence="13" key="1">
    <citation type="submission" date="2020-10" db="EMBL/GenBank/DDBJ databases">
        <authorList>
            <person name="Gilroy R."/>
        </authorList>
    </citation>
    <scope>NUCLEOTIDE SEQUENCE</scope>
    <source>
        <strain evidence="13">CHK165-10780</strain>
    </source>
</reference>
<dbReference type="GO" id="GO:0004169">
    <property type="term" value="F:dolichyl-phosphate-mannose-protein mannosyltransferase activity"/>
    <property type="evidence" value="ECO:0007669"/>
    <property type="project" value="UniProtKB-UniRule"/>
</dbReference>
<dbReference type="Pfam" id="PF02366">
    <property type="entry name" value="PMT"/>
    <property type="match status" value="1"/>
</dbReference>
<evidence type="ECO:0000313" key="13">
    <source>
        <dbReference type="EMBL" id="HIQ64507.1"/>
    </source>
</evidence>
<dbReference type="EMBL" id="DVFU01000042">
    <property type="protein sequence ID" value="HIQ64507.1"/>
    <property type="molecule type" value="Genomic_DNA"/>
</dbReference>
<dbReference type="Pfam" id="PF16192">
    <property type="entry name" value="PMT_4TMC"/>
    <property type="match status" value="1"/>
</dbReference>
<gene>
    <name evidence="13" type="ORF">IAC85_02085</name>
</gene>
<reference evidence="13" key="2">
    <citation type="journal article" date="2021" name="PeerJ">
        <title>Extensive microbial diversity within the chicken gut microbiome revealed by metagenomics and culture.</title>
        <authorList>
            <person name="Gilroy R."/>
            <person name="Ravi A."/>
            <person name="Getino M."/>
            <person name="Pursley I."/>
            <person name="Horton D.L."/>
            <person name="Alikhan N.F."/>
            <person name="Baker D."/>
            <person name="Gharbi K."/>
            <person name="Hall N."/>
            <person name="Watson M."/>
            <person name="Adriaenssens E.M."/>
            <person name="Foster-Nyarko E."/>
            <person name="Jarju S."/>
            <person name="Secka A."/>
            <person name="Antonio M."/>
            <person name="Oren A."/>
            <person name="Chaudhuri R.R."/>
            <person name="La Ragione R."/>
            <person name="Hildebrand F."/>
            <person name="Pallen M.J."/>
        </authorList>
    </citation>
    <scope>NUCLEOTIDE SEQUENCE</scope>
    <source>
        <strain evidence="13">CHK165-10780</strain>
    </source>
</reference>
<feature type="transmembrane region" description="Helical" evidence="10">
    <location>
        <begin position="472"/>
        <end position="489"/>
    </location>
</feature>
<feature type="transmembrane region" description="Helical" evidence="10">
    <location>
        <begin position="525"/>
        <end position="544"/>
    </location>
</feature>
<feature type="domain" description="ArnT-like N-terminal" evidence="11">
    <location>
        <begin position="165"/>
        <end position="373"/>
    </location>
</feature>
<dbReference type="Gene3D" id="2.60.120.260">
    <property type="entry name" value="Galactose-binding domain-like"/>
    <property type="match status" value="1"/>
</dbReference>
<evidence type="ECO:0000256" key="3">
    <source>
        <dbReference type="ARBA" id="ARBA00007222"/>
    </source>
</evidence>
<comment type="pathway">
    <text evidence="2 10">Protein modification; protein glycosylation.</text>
</comment>
<sequence>MMKKMKELWNETGTRIKKADIIIMIIMVLVYGIYSFINLGDMKAPQTFASFSEVSQSVTIEVPNSTYITRMRVYTGNETGNFWIYLSEDGETYNYLNTLEANSVFSWQDVDINSNAKYVQLIAAEPNGSIGEVQLYDENSLPLEETATDDTSAPLVDELDLVPIRISYMNSTYFDEVYFARTAYEYVHGLPAYEWVHPPLGKLIQAIPIALMGMTPFAWRMAGNICGILMIAVMYILGKKLFKKRKWAITAALLMMLDTFHFAQSRMGTVDTELVLFSLLAVLFMVNYMQQKKNTKLWKRLLNLFFSGLFAGCAIATKWTGLATGLILCIMFFYHLIKTNFGEGKKWTKDTTIIIICCFLFFIGVPVAIYVGSYFLFPNFGVNTQITNVQALLTQTEGIYNYHSTLTATHPYTSEWYTWPIMWKPVWYYVAEYSDGLRETISGIGNPAIWWGACVAMLYVIYAAIRKRDKVALFIILGVAVTWLPYLFIGRVMFLYHFFPTLPYMMFALVYVLKALSERFKTDKITMVFLFIVFVLFALFLPIASGRAVDPSYVNYFRWLPQWYF</sequence>
<evidence type="ECO:0000256" key="5">
    <source>
        <dbReference type="ARBA" id="ARBA00022679"/>
    </source>
</evidence>
<feature type="transmembrane region" description="Helical" evidence="10">
    <location>
        <begin position="448"/>
        <end position="465"/>
    </location>
</feature>
<evidence type="ECO:0000256" key="10">
    <source>
        <dbReference type="RuleBase" id="RU367007"/>
    </source>
</evidence>